<keyword evidence="2" id="KW-1133">Transmembrane helix</keyword>
<keyword evidence="4" id="KW-1185">Reference proteome</keyword>
<feature type="region of interest" description="Disordered" evidence="1">
    <location>
        <begin position="114"/>
        <end position="151"/>
    </location>
</feature>
<keyword evidence="2" id="KW-0812">Transmembrane</keyword>
<reference evidence="3" key="1">
    <citation type="submission" date="2019-03" db="EMBL/GenBank/DDBJ databases">
        <title>Long read genome sequence of the mycoparasitic Pythium oligandrum ATCC 38472 isolated from sugarbeet rhizosphere.</title>
        <authorList>
            <person name="Gaulin E."/>
        </authorList>
    </citation>
    <scope>NUCLEOTIDE SEQUENCE</scope>
    <source>
        <strain evidence="3">ATCC 38472_TT</strain>
    </source>
</reference>
<comment type="caution">
    <text evidence="3">The sequence shown here is derived from an EMBL/GenBank/DDBJ whole genome shotgun (WGS) entry which is preliminary data.</text>
</comment>
<dbReference type="EMBL" id="SPLM01000144">
    <property type="protein sequence ID" value="TMW57555.1"/>
    <property type="molecule type" value="Genomic_DNA"/>
</dbReference>
<name>A0A8K1FBR4_PYTOL</name>
<evidence type="ECO:0000313" key="3">
    <source>
        <dbReference type="EMBL" id="TMW57555.1"/>
    </source>
</evidence>
<dbReference type="Proteomes" id="UP000794436">
    <property type="component" value="Unassembled WGS sequence"/>
</dbReference>
<gene>
    <name evidence="3" type="ORF">Poli38472_003480</name>
</gene>
<organism evidence="3 4">
    <name type="scientific">Pythium oligandrum</name>
    <name type="common">Mycoparasitic fungus</name>
    <dbReference type="NCBI Taxonomy" id="41045"/>
    <lineage>
        <taxon>Eukaryota</taxon>
        <taxon>Sar</taxon>
        <taxon>Stramenopiles</taxon>
        <taxon>Oomycota</taxon>
        <taxon>Peronosporomycetes</taxon>
        <taxon>Pythiales</taxon>
        <taxon>Pythiaceae</taxon>
        <taxon>Pythium</taxon>
    </lineage>
</organism>
<sequence>MSTSGGAKAKTRAPQHYSDEVVLTCAVLGTSTVLRVVVDPSIIVHELMVKLYDREEIRAHCSAAKELALFLATSLNATRGETDKLSPGERIQERFPQGYPPVDVVAILVKLPTKPSSPGEPDSVEHDTHDSTPFQLETGDEEPDGDDRHGSRTRMLLVTGAVCCVIGLHVTIWTHYTAADIERAFILIGMSEANLEGAVCTIIKILEPPTSTIDAVKELVAFAFSTLRTALLVYDGE</sequence>
<accession>A0A8K1FBR4</accession>
<keyword evidence="2" id="KW-0472">Membrane</keyword>
<proteinExistence type="predicted"/>
<feature type="transmembrane region" description="Helical" evidence="2">
    <location>
        <begin position="155"/>
        <end position="176"/>
    </location>
</feature>
<evidence type="ECO:0000256" key="2">
    <source>
        <dbReference type="SAM" id="Phobius"/>
    </source>
</evidence>
<dbReference type="AlphaFoldDB" id="A0A8K1FBR4"/>
<evidence type="ECO:0000313" key="4">
    <source>
        <dbReference type="Proteomes" id="UP000794436"/>
    </source>
</evidence>
<protein>
    <submittedName>
        <fullName evidence="3">Uncharacterized protein</fullName>
    </submittedName>
</protein>
<evidence type="ECO:0000256" key="1">
    <source>
        <dbReference type="SAM" id="MobiDB-lite"/>
    </source>
</evidence>